<evidence type="ECO:0000259" key="1">
    <source>
        <dbReference type="Pfam" id="PF13468"/>
    </source>
</evidence>
<keyword evidence="3" id="KW-1185">Reference proteome</keyword>
<dbReference type="RefSeq" id="WP_076161577.1">
    <property type="nucleotide sequence ID" value="NZ_JBEZVB010000130.1"/>
</dbReference>
<sequence length="322" mass="33817">MGRDIARLHHVGHVVGDLSSALERYRRLGFLVAPPSYPAMARAEGGEPEPFGAANTHADFADGFLELATPVREGDAVPPDANVVPLTAPPEVLPVIVERIATTSANLAACLDRFEGLHILMFSSPDIDAVATRLTASEVGHGGVNTVRRPVETEAGTVAETVRYLEIDGAGTRPGSVEEGRVGVVADLDGEIQGSRSSEHPNGAIALMEAVLCVADDELTKVVARYERYLGAPVRPDGPAWAFDLDAGRLILVPASRLEELLPGERAAVVPAMVACAVGVRDVFATEDFLRGKGFSLGRTTDGAPFVPSAEALGAAIVFRSV</sequence>
<dbReference type="Pfam" id="PF13468">
    <property type="entry name" value="Glyoxalase_3"/>
    <property type="match status" value="1"/>
</dbReference>
<dbReference type="AlphaFoldDB" id="A0A1R0KTH0"/>
<dbReference type="STRING" id="76021.BS329_16165"/>
<dbReference type="InterPro" id="IPR025870">
    <property type="entry name" value="Glyoxalase-like_dom"/>
</dbReference>
<dbReference type="InterPro" id="IPR029068">
    <property type="entry name" value="Glyas_Bleomycin-R_OHBP_Dase"/>
</dbReference>
<reference evidence="2 3" key="1">
    <citation type="submission" date="2016-01" db="EMBL/GenBank/DDBJ databases">
        <title>Amycolatopsis coloradensis genome sequencing and assembly.</title>
        <authorList>
            <person name="Mayilraj S."/>
        </authorList>
    </citation>
    <scope>NUCLEOTIDE SEQUENCE [LARGE SCALE GENOMIC DNA]</scope>
    <source>
        <strain evidence="2 3">DSM 44225</strain>
    </source>
</reference>
<proteinExistence type="predicted"/>
<accession>A0A1R0KTH0</accession>
<feature type="domain" description="Glyoxalase-like" evidence="1">
    <location>
        <begin position="8"/>
        <end position="221"/>
    </location>
</feature>
<evidence type="ECO:0000313" key="3">
    <source>
        <dbReference type="Proteomes" id="UP000187486"/>
    </source>
</evidence>
<organism evidence="2 3">
    <name type="scientific">Amycolatopsis coloradensis</name>
    <dbReference type="NCBI Taxonomy" id="76021"/>
    <lineage>
        <taxon>Bacteria</taxon>
        <taxon>Bacillati</taxon>
        <taxon>Actinomycetota</taxon>
        <taxon>Actinomycetes</taxon>
        <taxon>Pseudonocardiales</taxon>
        <taxon>Pseudonocardiaceae</taxon>
        <taxon>Amycolatopsis</taxon>
    </lineage>
</organism>
<dbReference type="Gene3D" id="3.10.180.10">
    <property type="entry name" value="2,3-Dihydroxybiphenyl 1,2-Dioxygenase, domain 1"/>
    <property type="match status" value="1"/>
</dbReference>
<evidence type="ECO:0000313" key="2">
    <source>
        <dbReference type="EMBL" id="OLZ51340.1"/>
    </source>
</evidence>
<dbReference type="Proteomes" id="UP000187486">
    <property type="component" value="Unassembled WGS sequence"/>
</dbReference>
<dbReference type="OrthoDB" id="4152030at2"/>
<comment type="caution">
    <text evidence="2">The sequence shown here is derived from an EMBL/GenBank/DDBJ whole genome shotgun (WGS) entry which is preliminary data.</text>
</comment>
<dbReference type="EMBL" id="MQUQ01000008">
    <property type="protein sequence ID" value="OLZ51340.1"/>
    <property type="molecule type" value="Genomic_DNA"/>
</dbReference>
<protein>
    <recommendedName>
        <fullName evidence="1">Glyoxalase-like domain-containing protein</fullName>
    </recommendedName>
</protein>
<gene>
    <name evidence="2" type="ORF">BS329_16165</name>
</gene>
<name>A0A1R0KTH0_9PSEU</name>
<dbReference type="SUPFAM" id="SSF54593">
    <property type="entry name" value="Glyoxalase/Bleomycin resistance protein/Dihydroxybiphenyl dioxygenase"/>
    <property type="match status" value="1"/>
</dbReference>